<proteinExistence type="predicted"/>
<name>A0A4C1TRK7_EUMVA</name>
<accession>A0A4C1TRK7</accession>
<evidence type="ECO:0000256" key="1">
    <source>
        <dbReference type="SAM" id="MobiDB-lite"/>
    </source>
</evidence>
<organism evidence="2 3">
    <name type="scientific">Eumeta variegata</name>
    <name type="common">Bagworm moth</name>
    <name type="synonym">Eumeta japonica</name>
    <dbReference type="NCBI Taxonomy" id="151549"/>
    <lineage>
        <taxon>Eukaryota</taxon>
        <taxon>Metazoa</taxon>
        <taxon>Ecdysozoa</taxon>
        <taxon>Arthropoda</taxon>
        <taxon>Hexapoda</taxon>
        <taxon>Insecta</taxon>
        <taxon>Pterygota</taxon>
        <taxon>Neoptera</taxon>
        <taxon>Endopterygota</taxon>
        <taxon>Lepidoptera</taxon>
        <taxon>Glossata</taxon>
        <taxon>Ditrysia</taxon>
        <taxon>Tineoidea</taxon>
        <taxon>Psychidae</taxon>
        <taxon>Oiketicinae</taxon>
        <taxon>Eumeta</taxon>
    </lineage>
</organism>
<protein>
    <submittedName>
        <fullName evidence="2">Uncharacterized protein</fullName>
    </submittedName>
</protein>
<sequence length="86" mass="10035">MMRNREKQISKEHSISRFLQIPCSNIPSFAQLSRREILTGLNPNPRRWPSESRGAVKGRRRQRDDGGRNRQLGVLSEARSVWFMSI</sequence>
<reference evidence="2 3" key="1">
    <citation type="journal article" date="2019" name="Commun. Biol.">
        <title>The bagworm genome reveals a unique fibroin gene that provides high tensile strength.</title>
        <authorList>
            <person name="Kono N."/>
            <person name="Nakamura H."/>
            <person name="Ohtoshi R."/>
            <person name="Tomita M."/>
            <person name="Numata K."/>
            <person name="Arakawa K."/>
        </authorList>
    </citation>
    <scope>NUCLEOTIDE SEQUENCE [LARGE SCALE GENOMIC DNA]</scope>
</reference>
<feature type="region of interest" description="Disordered" evidence="1">
    <location>
        <begin position="40"/>
        <end position="70"/>
    </location>
</feature>
<dbReference type="EMBL" id="BGZK01000080">
    <property type="protein sequence ID" value="GBP16623.1"/>
    <property type="molecule type" value="Genomic_DNA"/>
</dbReference>
<gene>
    <name evidence="2" type="ORF">EVAR_19415_1</name>
</gene>
<evidence type="ECO:0000313" key="2">
    <source>
        <dbReference type="EMBL" id="GBP16623.1"/>
    </source>
</evidence>
<dbReference type="Proteomes" id="UP000299102">
    <property type="component" value="Unassembled WGS sequence"/>
</dbReference>
<keyword evidence="3" id="KW-1185">Reference proteome</keyword>
<dbReference type="AlphaFoldDB" id="A0A4C1TRK7"/>
<comment type="caution">
    <text evidence="2">The sequence shown here is derived from an EMBL/GenBank/DDBJ whole genome shotgun (WGS) entry which is preliminary data.</text>
</comment>
<evidence type="ECO:0000313" key="3">
    <source>
        <dbReference type="Proteomes" id="UP000299102"/>
    </source>
</evidence>